<proteinExistence type="predicted"/>
<evidence type="ECO:0000313" key="2">
    <source>
        <dbReference type="Proteomes" id="UP001281147"/>
    </source>
</evidence>
<protein>
    <submittedName>
        <fullName evidence="1">Uncharacterized protein</fullName>
    </submittedName>
</protein>
<reference evidence="1" key="1">
    <citation type="submission" date="2023-07" db="EMBL/GenBank/DDBJ databases">
        <title>Black Yeasts Isolated from many extreme environments.</title>
        <authorList>
            <person name="Coleine C."/>
            <person name="Stajich J.E."/>
            <person name="Selbmann L."/>
        </authorList>
    </citation>
    <scope>NUCLEOTIDE SEQUENCE</scope>
    <source>
        <strain evidence="1">CCFEE 5714</strain>
    </source>
</reference>
<organism evidence="1 2">
    <name type="scientific">Vermiconidia calcicola</name>
    <dbReference type="NCBI Taxonomy" id="1690605"/>
    <lineage>
        <taxon>Eukaryota</taxon>
        <taxon>Fungi</taxon>
        <taxon>Dikarya</taxon>
        <taxon>Ascomycota</taxon>
        <taxon>Pezizomycotina</taxon>
        <taxon>Dothideomycetes</taxon>
        <taxon>Dothideomycetidae</taxon>
        <taxon>Mycosphaerellales</taxon>
        <taxon>Extremaceae</taxon>
        <taxon>Vermiconidia</taxon>
    </lineage>
</organism>
<name>A0ACC3ND90_9PEZI</name>
<evidence type="ECO:0000313" key="1">
    <source>
        <dbReference type="EMBL" id="KAK3714875.1"/>
    </source>
</evidence>
<dbReference type="Proteomes" id="UP001281147">
    <property type="component" value="Unassembled WGS sequence"/>
</dbReference>
<gene>
    <name evidence="1" type="ORF">LTR37_007610</name>
</gene>
<accession>A0ACC3ND90</accession>
<dbReference type="EMBL" id="JAUTXU010000053">
    <property type="protein sequence ID" value="KAK3714875.1"/>
    <property type="molecule type" value="Genomic_DNA"/>
</dbReference>
<keyword evidence="2" id="KW-1185">Reference proteome</keyword>
<comment type="caution">
    <text evidence="1">The sequence shown here is derived from an EMBL/GenBank/DDBJ whole genome shotgun (WGS) entry which is preliminary data.</text>
</comment>
<sequence>MHTEAEASALHVLPNSTTQFTWYNFRICFLISLAPLAFGYCVSIVSSTLGQPSFLLYMKLVDPETFEPTKNASALEGAMSSVFFAGAGIGVLTSSFVVDKWGRRAGILFCSVFSIAGGVMCCAAQNPGMFIAFRFVLGMGANAFVPVAGVYVSELAPPVLRGFFGGLNGVMILLGYSLSSYMGLAFFHASNPTVQWRTPLGLALIPPTLMLLLLPILPESPRWLLMQDRFEDAEKIVEKLHRGRAQTEAARTEFALMRAQVEQDKTMDSSCKVLFTRPSYRKRAIIAMLIGILGQASGVTVINNFSPLIYSTLGFDPKETLSLLCGWISGGIFAALIGAWLMDKLGRRTLILFGFAGCCLCLIIVAVIIALFATPVPETPNMAAMGTAVAMLYVFIWIFSATLNNALVVYLPELFPNHLRAKGVALGIAALDITDLVLLQVTPVAIRTIGWRYYLVFICVSATALVWAWFQVPETKGLPLEKIAELFGEKVEHVATSDPKDCYVERIDNMGTEKHTV</sequence>